<keyword evidence="2" id="KW-1185">Reference proteome</keyword>
<dbReference type="RefSeq" id="WP_183594706.1">
    <property type="nucleotide sequence ID" value="NZ_JACHWR010000003.1"/>
</dbReference>
<dbReference type="Proteomes" id="UP000589626">
    <property type="component" value="Unassembled WGS sequence"/>
</dbReference>
<protein>
    <submittedName>
        <fullName evidence="1">Uncharacterized protein</fullName>
    </submittedName>
</protein>
<sequence>MTDDETAVDPFDLPDWLGIADVTWSARAGLRTGYAVPGELAADGQDPLPCDLLAVDEAYPAPVASDRLRRLAHQAWRHGEVHLIERGDRMTLAVPGTSFSADLVLDAVGRLARAVGASAERYSVRLRIGDVGRTPR</sequence>
<dbReference type="AlphaFoldDB" id="A0A7W4W0P8"/>
<evidence type="ECO:0000313" key="2">
    <source>
        <dbReference type="Proteomes" id="UP000589626"/>
    </source>
</evidence>
<reference evidence="1 2" key="1">
    <citation type="submission" date="2020-08" db="EMBL/GenBank/DDBJ databases">
        <title>Sequencing the genomes of 1000 actinobacteria strains.</title>
        <authorList>
            <person name="Klenk H.-P."/>
        </authorList>
    </citation>
    <scope>NUCLEOTIDE SEQUENCE [LARGE SCALE GENOMIC DNA]</scope>
    <source>
        <strain evidence="1 2">DSM 105498</strain>
    </source>
</reference>
<organism evidence="1 2">
    <name type="scientific">Nocardioides soli</name>
    <dbReference type="NCBI Taxonomy" id="1036020"/>
    <lineage>
        <taxon>Bacteria</taxon>
        <taxon>Bacillati</taxon>
        <taxon>Actinomycetota</taxon>
        <taxon>Actinomycetes</taxon>
        <taxon>Propionibacteriales</taxon>
        <taxon>Nocardioidaceae</taxon>
        <taxon>Nocardioides</taxon>
    </lineage>
</organism>
<proteinExistence type="predicted"/>
<comment type="caution">
    <text evidence="1">The sequence shown here is derived from an EMBL/GenBank/DDBJ whole genome shotgun (WGS) entry which is preliminary data.</text>
</comment>
<name>A0A7W4W0P8_9ACTN</name>
<gene>
    <name evidence="1" type="ORF">FHU40_004594</name>
</gene>
<dbReference type="EMBL" id="JACHWR010000003">
    <property type="protein sequence ID" value="MBB3044757.1"/>
    <property type="molecule type" value="Genomic_DNA"/>
</dbReference>
<evidence type="ECO:0000313" key="1">
    <source>
        <dbReference type="EMBL" id="MBB3044757.1"/>
    </source>
</evidence>
<accession>A0A7W4W0P8</accession>